<dbReference type="InterPro" id="IPR015943">
    <property type="entry name" value="WD40/YVTN_repeat-like_dom_sf"/>
</dbReference>
<comment type="caution">
    <text evidence="5">The sequence shown here is derived from an EMBL/GenBank/DDBJ whole genome shotgun (WGS) entry which is preliminary data.</text>
</comment>
<dbReference type="PROSITE" id="PS00678">
    <property type="entry name" value="WD_REPEATS_1"/>
    <property type="match status" value="1"/>
</dbReference>
<dbReference type="SMART" id="SM00320">
    <property type="entry name" value="WD40"/>
    <property type="match status" value="6"/>
</dbReference>
<evidence type="ECO:0000313" key="5">
    <source>
        <dbReference type="EMBL" id="KAF6811193.1"/>
    </source>
</evidence>
<sequence length="994" mass="107984">MAAKKARQRISYVLEPPANSQGGGHRLGVNGLAVDKDNAILYSGGRDGCICAWNTNLHLKGRSPPPDKKPKTTFHSQTQAHMSWINDIVLAANNSAVVTASQDLTVKLWRPHSETTHIPEKIGEHADYVKCVATPPGGSANWVASGGFDRKIYLWDLNGGGKTLEVDTKGEEVTEKGSIYALSVGHNIMANGGPESVVRLWDPRTGKRVTKCVGHTSNVRGILLNEAGDKVLTASSDHTVKLWSVTAGGRCMYTFNMHEDSVWSLFSDDPELGTFYSSDRSGFVVKTDVRGNPDEGLSVAVAHESHSISKVVAAGDYIWTATNTSSINRWSNVDMGPDLQLPEAFRRQRAASTASRPRQPSNPPPADAPKKKEISPRSILRISNTATFPVLTSPAPDAPPAEVNAPQGTEPINQNPEETIEGQFGLVKHKLLNDRRRVLTLDTAGDVLLWDLIKCEPIKSFGKRHLEDVEPEVNTVEAVAPWCSIDISNGSLKVALEPFSCFDAEMYADDLVLEEPIEFREDQRINLGKWMLRYLFDGLIDEEIKRDEAYRKALNEVVERRVAASRANPPSGISIPTGTPDWDETSGTPRANGSQHPPTPGMPIGLATPGPASKLHDVPEGTATPASPLDNRSSQFSRPSTEREDYFTSAIGPIEGASKSTAAPATPATEQPPATADSKSADTGKDKEKDKEKDKDASNGKSPSTPFGMKKFRMGKGMGMGMGMSFGSKKIGRSASTTAPEKPAVVDEKAEESEASSTHEKEVDDSFLGAIQKIRNDYDKSLTEFPDKLIETKITPSQANDTPVLKLPPGTKVVLQEEVTGGMANIYQGTVETVGQGADVFEQRGPMWLGEVLLLNQIPFKEPVKVSFVLQPWQNSLPDIASTDGNNRLNANRMLRVKKILAYVAERIETPTENPEPDALMPHEYLELICHDQVLPITMTLATLRTHIWKGSSDVQLFYKANGRKEIPNPPPQPAVSEPEPAPSQGTSTPPAAA</sequence>
<dbReference type="CDD" id="cd00200">
    <property type="entry name" value="WD40"/>
    <property type="match status" value="1"/>
</dbReference>
<feature type="region of interest" description="Disordered" evidence="4">
    <location>
        <begin position="389"/>
        <end position="410"/>
    </location>
</feature>
<dbReference type="PROSITE" id="PS50082">
    <property type="entry name" value="WD_REPEATS_2"/>
    <property type="match status" value="4"/>
</dbReference>
<name>A0A8H6JEG9_9PEZI</name>
<organism evidence="5 6">
    <name type="scientific">Colletotrichum sojae</name>
    <dbReference type="NCBI Taxonomy" id="2175907"/>
    <lineage>
        <taxon>Eukaryota</taxon>
        <taxon>Fungi</taxon>
        <taxon>Dikarya</taxon>
        <taxon>Ascomycota</taxon>
        <taxon>Pezizomycotina</taxon>
        <taxon>Sordariomycetes</taxon>
        <taxon>Hypocreomycetidae</taxon>
        <taxon>Glomerellales</taxon>
        <taxon>Glomerellaceae</taxon>
        <taxon>Colletotrichum</taxon>
        <taxon>Colletotrichum orchidearum species complex</taxon>
    </lineage>
</organism>
<proteinExistence type="predicted"/>
<accession>A0A8H6JEG9</accession>
<feature type="region of interest" description="Disordered" evidence="4">
    <location>
        <begin position="563"/>
        <end position="763"/>
    </location>
</feature>
<keyword evidence="2" id="KW-0677">Repeat</keyword>
<dbReference type="GO" id="GO:0000724">
    <property type="term" value="P:double-strand break repair via homologous recombination"/>
    <property type="evidence" value="ECO:0007669"/>
    <property type="project" value="TreeGrafter"/>
</dbReference>
<dbReference type="Pfam" id="PF00400">
    <property type="entry name" value="WD40"/>
    <property type="match status" value="4"/>
</dbReference>
<dbReference type="InterPro" id="IPR036322">
    <property type="entry name" value="WD40_repeat_dom_sf"/>
</dbReference>
<dbReference type="InterPro" id="IPR021772">
    <property type="entry name" value="WDR48/Bun107"/>
</dbReference>
<dbReference type="EMBL" id="WIGN01000077">
    <property type="protein sequence ID" value="KAF6811193.1"/>
    <property type="molecule type" value="Genomic_DNA"/>
</dbReference>
<dbReference type="Gene3D" id="2.130.10.10">
    <property type="entry name" value="YVTN repeat-like/Quinoprotein amine dehydrogenase"/>
    <property type="match status" value="2"/>
</dbReference>
<feature type="compositionally biased region" description="Low complexity" evidence="4">
    <location>
        <begin position="661"/>
        <end position="676"/>
    </location>
</feature>
<feature type="repeat" description="WD" evidence="3">
    <location>
        <begin position="22"/>
        <end position="54"/>
    </location>
</feature>
<protein>
    <submittedName>
        <fullName evidence="5">UBP9-binding protein</fullName>
    </submittedName>
</protein>
<gene>
    <name evidence="5" type="ORF">CSOJ01_05872</name>
</gene>
<dbReference type="InterPro" id="IPR019775">
    <property type="entry name" value="WD40_repeat_CS"/>
</dbReference>
<evidence type="ECO:0000256" key="4">
    <source>
        <dbReference type="SAM" id="MobiDB-lite"/>
    </source>
</evidence>
<dbReference type="SUPFAM" id="SSF50978">
    <property type="entry name" value="WD40 repeat-like"/>
    <property type="match status" value="1"/>
</dbReference>
<evidence type="ECO:0000256" key="1">
    <source>
        <dbReference type="ARBA" id="ARBA00022574"/>
    </source>
</evidence>
<feature type="compositionally biased region" description="Basic and acidic residues" evidence="4">
    <location>
        <begin position="679"/>
        <end position="698"/>
    </location>
</feature>
<dbReference type="GO" id="GO:0043130">
    <property type="term" value="F:ubiquitin binding"/>
    <property type="evidence" value="ECO:0007669"/>
    <property type="project" value="TreeGrafter"/>
</dbReference>
<dbReference type="InterPro" id="IPR051246">
    <property type="entry name" value="WDR48"/>
</dbReference>
<evidence type="ECO:0000256" key="2">
    <source>
        <dbReference type="ARBA" id="ARBA00022737"/>
    </source>
</evidence>
<dbReference type="Pfam" id="PF11816">
    <property type="entry name" value="DUF3337"/>
    <property type="match status" value="1"/>
</dbReference>
<feature type="region of interest" description="Disordered" evidence="4">
    <location>
        <begin position="346"/>
        <end position="377"/>
    </location>
</feature>
<feature type="compositionally biased region" description="Polar residues" evidence="4">
    <location>
        <begin position="585"/>
        <end position="596"/>
    </location>
</feature>
<feature type="compositionally biased region" description="Polar residues" evidence="4">
    <location>
        <begin position="350"/>
        <end position="359"/>
    </location>
</feature>
<feature type="compositionally biased region" description="Low complexity" evidence="4">
    <location>
        <begin position="975"/>
        <end position="985"/>
    </location>
</feature>
<feature type="repeat" description="WD" evidence="3">
    <location>
        <begin position="212"/>
        <end position="245"/>
    </location>
</feature>
<dbReference type="CDD" id="cd17041">
    <property type="entry name" value="Ubl_WDR48"/>
    <property type="match status" value="1"/>
</dbReference>
<feature type="compositionally biased region" description="Polar residues" evidence="4">
    <location>
        <begin position="630"/>
        <end position="639"/>
    </location>
</feature>
<feature type="repeat" description="WD" evidence="3">
    <location>
        <begin position="122"/>
        <end position="165"/>
    </location>
</feature>
<dbReference type="Proteomes" id="UP000652219">
    <property type="component" value="Unassembled WGS sequence"/>
</dbReference>
<evidence type="ECO:0000313" key="6">
    <source>
        <dbReference type="Proteomes" id="UP000652219"/>
    </source>
</evidence>
<keyword evidence="1 3" id="KW-0853">WD repeat</keyword>
<keyword evidence="6" id="KW-1185">Reference proteome</keyword>
<evidence type="ECO:0000256" key="3">
    <source>
        <dbReference type="PROSITE-ProRule" id="PRU00221"/>
    </source>
</evidence>
<feature type="region of interest" description="Disordered" evidence="4">
    <location>
        <begin position="961"/>
        <end position="994"/>
    </location>
</feature>
<dbReference type="InterPro" id="IPR001680">
    <property type="entry name" value="WD40_rpt"/>
</dbReference>
<dbReference type="PROSITE" id="PS50294">
    <property type="entry name" value="WD_REPEATS_REGION"/>
    <property type="match status" value="2"/>
</dbReference>
<feature type="repeat" description="WD" evidence="3">
    <location>
        <begin position="78"/>
        <end position="109"/>
    </location>
</feature>
<reference evidence="5 6" key="1">
    <citation type="journal article" date="2020" name="Phytopathology">
        <title>Genome Sequence Resources of Colletotrichum truncatum, C. plurivorum, C. musicola, and C. sojae: Four Species Pathogenic to Soybean (Glycine max).</title>
        <authorList>
            <person name="Rogerio F."/>
            <person name="Boufleur T.R."/>
            <person name="Ciampi-Guillardi M."/>
            <person name="Sukno S.A."/>
            <person name="Thon M.R."/>
            <person name="Massola Junior N.S."/>
            <person name="Baroncelli R."/>
        </authorList>
    </citation>
    <scope>NUCLEOTIDE SEQUENCE [LARGE SCALE GENOMIC DNA]</scope>
    <source>
        <strain evidence="5 6">LFN0009</strain>
    </source>
</reference>
<dbReference type="PANTHER" id="PTHR19862:SF14">
    <property type="entry name" value="WD REPEAT-CONTAINING PROTEIN 48"/>
    <property type="match status" value="1"/>
</dbReference>
<dbReference type="AlphaFoldDB" id="A0A8H6JEG9"/>
<dbReference type="PANTHER" id="PTHR19862">
    <property type="entry name" value="WD REPEAT-CONTAINING PROTEIN 48"/>
    <property type="match status" value="1"/>
</dbReference>